<name>A0A8H3ZFW3_VENIN</name>
<reference evidence="2 3" key="1">
    <citation type="submission" date="2019-07" db="EMBL/GenBank/DDBJ databases">
        <title>Venturia inaequalis Genome Resource.</title>
        <authorList>
            <person name="Lichtner F.J."/>
        </authorList>
    </citation>
    <scope>NUCLEOTIDE SEQUENCE [LARGE SCALE GENOMIC DNA]</scope>
    <source>
        <strain evidence="2 3">DMI_063113</strain>
    </source>
</reference>
<accession>A0A8H3ZFW3</accession>
<dbReference type="OrthoDB" id="3895198at2759"/>
<comment type="caution">
    <text evidence="2">The sequence shown here is derived from an EMBL/GenBank/DDBJ whole genome shotgun (WGS) entry which is preliminary data.</text>
</comment>
<feature type="compositionally biased region" description="Polar residues" evidence="1">
    <location>
        <begin position="366"/>
        <end position="375"/>
    </location>
</feature>
<gene>
    <name evidence="2" type="ORF">EG327_001126</name>
</gene>
<protein>
    <submittedName>
        <fullName evidence="2">Uncharacterized protein</fullName>
    </submittedName>
</protein>
<evidence type="ECO:0000313" key="2">
    <source>
        <dbReference type="EMBL" id="KAE9990626.1"/>
    </source>
</evidence>
<dbReference type="EMBL" id="WNWR01000128">
    <property type="protein sequence ID" value="KAE9990626.1"/>
    <property type="molecule type" value="Genomic_DNA"/>
</dbReference>
<organism evidence="2 3">
    <name type="scientific">Venturia inaequalis</name>
    <name type="common">Apple scab fungus</name>
    <dbReference type="NCBI Taxonomy" id="5025"/>
    <lineage>
        <taxon>Eukaryota</taxon>
        <taxon>Fungi</taxon>
        <taxon>Dikarya</taxon>
        <taxon>Ascomycota</taxon>
        <taxon>Pezizomycotina</taxon>
        <taxon>Dothideomycetes</taxon>
        <taxon>Pleosporomycetidae</taxon>
        <taxon>Venturiales</taxon>
        <taxon>Venturiaceae</taxon>
        <taxon>Venturia</taxon>
    </lineage>
</organism>
<proteinExistence type="predicted"/>
<evidence type="ECO:0000256" key="1">
    <source>
        <dbReference type="SAM" id="MobiDB-lite"/>
    </source>
</evidence>
<keyword evidence="3" id="KW-1185">Reference proteome</keyword>
<dbReference type="Proteomes" id="UP000490939">
    <property type="component" value="Unassembled WGS sequence"/>
</dbReference>
<dbReference type="AlphaFoldDB" id="A0A8H3ZFW3"/>
<sequence length="399" mass="44216">MPPSRMFRGIRIPMPRNINIAAANELLTTPVQVAPAPQSPDASGIPISPITPFESQATVVPQTPDNSMIPISPITPVSAAVTSSPPDADAQLPDATMQDVPVPLTPMGKLNARIAAQLANPPYFMLFHLHFLCACGKHLTPGPKTSLKMKTDTDVDIVNDTLVERFNVDINTQTLVYGDSSTGAIEPCYDGLRAIGQYGIVKVILHDQKREVQLLEKSVDKKGNTIGIWEDAEESHLYQPLNNAGEILNVCPCNICVKRQNEGLHKDDMEQDQAILFSDDIYTGENDDWLRAELITRSSISRDAERILANSTPEPFSSSPLDNEGEMAMEDLNWDIESVVDEDSDEEDLRDERQGVWTNRARHPQPVSTPLNTTPPAKISRMPSDEEWDRAAKRMRMMR</sequence>
<feature type="region of interest" description="Disordered" evidence="1">
    <location>
        <begin position="341"/>
        <end position="399"/>
    </location>
</feature>
<evidence type="ECO:0000313" key="3">
    <source>
        <dbReference type="Proteomes" id="UP000490939"/>
    </source>
</evidence>